<feature type="compositionally biased region" description="Basic residues" evidence="1">
    <location>
        <begin position="65"/>
        <end position="106"/>
    </location>
</feature>
<organism evidence="3">
    <name type="scientific">Clastoptera arizonana</name>
    <name type="common">Arizona spittle bug</name>
    <dbReference type="NCBI Taxonomy" id="38151"/>
    <lineage>
        <taxon>Eukaryota</taxon>
        <taxon>Metazoa</taxon>
        <taxon>Ecdysozoa</taxon>
        <taxon>Arthropoda</taxon>
        <taxon>Hexapoda</taxon>
        <taxon>Insecta</taxon>
        <taxon>Pterygota</taxon>
        <taxon>Neoptera</taxon>
        <taxon>Paraneoptera</taxon>
        <taxon>Hemiptera</taxon>
        <taxon>Auchenorrhyncha</taxon>
        <taxon>Cercopoidea</taxon>
        <taxon>Clastopteridae</taxon>
        <taxon>Clastoptera</taxon>
    </lineage>
</organism>
<feature type="non-terminal residue" evidence="3">
    <location>
        <position position="185"/>
    </location>
</feature>
<protein>
    <submittedName>
        <fullName evidence="3">Uncharacterized protein</fullName>
    </submittedName>
</protein>
<dbReference type="PANTHER" id="PTHR48036">
    <property type="entry name" value="SPLICING FACTOR (PAD-1), PUTATIVE (AFU_ORTHOLOGUE AFUA_1G15810)-RELATED"/>
    <property type="match status" value="1"/>
</dbReference>
<dbReference type="GO" id="GO:0006397">
    <property type="term" value="P:mRNA processing"/>
    <property type="evidence" value="ECO:0007669"/>
    <property type="project" value="InterPro"/>
</dbReference>
<feature type="region of interest" description="Disordered" evidence="1">
    <location>
        <begin position="29"/>
        <end position="169"/>
    </location>
</feature>
<accession>A0A1B6DB76</accession>
<evidence type="ECO:0000313" key="3">
    <source>
        <dbReference type="EMBL" id="JAS22943.1"/>
    </source>
</evidence>
<name>A0A1B6DB76_9HEMI</name>
<evidence type="ECO:0000256" key="1">
    <source>
        <dbReference type="SAM" id="MobiDB-lite"/>
    </source>
</evidence>
<evidence type="ECO:0000313" key="2">
    <source>
        <dbReference type="EMBL" id="JAS10286.1"/>
    </source>
</evidence>
<dbReference type="InterPro" id="IPR006509">
    <property type="entry name" value="RBM39_SF"/>
</dbReference>
<gene>
    <name evidence="3" type="ORF">g.18842</name>
    <name evidence="2" type="ORF">g.18843</name>
</gene>
<dbReference type="GO" id="GO:0003723">
    <property type="term" value="F:RNA binding"/>
    <property type="evidence" value="ECO:0007669"/>
    <property type="project" value="InterPro"/>
</dbReference>
<feature type="compositionally biased region" description="Basic residues" evidence="1">
    <location>
        <begin position="114"/>
        <end position="133"/>
    </location>
</feature>
<dbReference type="EMBL" id="GEDC01027012">
    <property type="protein sequence ID" value="JAS10286.1"/>
    <property type="molecule type" value="Transcribed_RNA"/>
</dbReference>
<reference evidence="3" key="1">
    <citation type="submission" date="2015-12" db="EMBL/GenBank/DDBJ databases">
        <title>De novo transcriptome assembly of four potential Pierce s Disease insect vectors from Arizona vineyards.</title>
        <authorList>
            <person name="Tassone E.E."/>
        </authorList>
    </citation>
    <scope>NUCLEOTIDE SEQUENCE</scope>
</reference>
<feature type="compositionally biased region" description="Basic residues" evidence="1">
    <location>
        <begin position="49"/>
        <end position="58"/>
    </location>
</feature>
<dbReference type="AlphaFoldDB" id="A0A1B6DB76"/>
<dbReference type="EMBL" id="GEDC01014355">
    <property type="protein sequence ID" value="JAS22943.1"/>
    <property type="molecule type" value="Transcribed_RNA"/>
</dbReference>
<feature type="compositionally biased region" description="Basic and acidic residues" evidence="1">
    <location>
        <begin position="29"/>
        <end position="48"/>
    </location>
</feature>
<sequence>MVTKGASRSQNTIMAEDFDVEAMLEAPYRKGDEVTNSRSHENGSSDHKSSRKSRHRSRSREPHKSRDRRSKSRDRERRSRSRDRRRSKSRGKDRRSRSRDRDHRRRSSPDKSKTSRHRSRSRSRDRSSRRKRSLTPILLPGRREPFPRFKKASPPIGLRNGPILDDLSPEERDARTVFCMQLSQR</sequence>
<dbReference type="GO" id="GO:0005634">
    <property type="term" value="C:nucleus"/>
    <property type="evidence" value="ECO:0007669"/>
    <property type="project" value="InterPro"/>
</dbReference>
<proteinExistence type="predicted"/>